<protein>
    <submittedName>
        <fullName evidence="1">2,3-dihydro-2,3-dihydroxybenzoyl-CoA ring cleavage enzyme</fullName>
    </submittedName>
</protein>
<dbReference type="InterPro" id="IPR017633">
    <property type="entry name" value="Benz-CoA_dihydrodiol_lyase"/>
</dbReference>
<evidence type="ECO:0000313" key="2">
    <source>
        <dbReference type="Proteomes" id="UP000293433"/>
    </source>
</evidence>
<organism evidence="1 2">
    <name type="scientific">Sphaerotilus mobilis</name>
    <dbReference type="NCBI Taxonomy" id="47994"/>
    <lineage>
        <taxon>Bacteria</taxon>
        <taxon>Pseudomonadati</taxon>
        <taxon>Pseudomonadota</taxon>
        <taxon>Betaproteobacteria</taxon>
        <taxon>Burkholderiales</taxon>
        <taxon>Sphaerotilaceae</taxon>
        <taxon>Sphaerotilus</taxon>
    </lineage>
</organism>
<dbReference type="Pfam" id="PF00378">
    <property type="entry name" value="ECH_1"/>
    <property type="match status" value="1"/>
</dbReference>
<dbReference type="AlphaFoldDB" id="A0A4Q7LFI4"/>
<dbReference type="Proteomes" id="UP000293433">
    <property type="component" value="Unassembled WGS sequence"/>
</dbReference>
<dbReference type="PANTHER" id="PTHR11941">
    <property type="entry name" value="ENOYL-COA HYDRATASE-RELATED"/>
    <property type="match status" value="1"/>
</dbReference>
<keyword evidence="2" id="KW-1185">Reference proteome</keyword>
<comment type="caution">
    <text evidence="1">The sequence shown here is derived from an EMBL/GenBank/DDBJ whole genome shotgun (WGS) entry which is preliminary data.</text>
</comment>
<dbReference type="InterPro" id="IPR001753">
    <property type="entry name" value="Enoyl-CoA_hydra/iso"/>
</dbReference>
<dbReference type="InterPro" id="IPR029045">
    <property type="entry name" value="ClpP/crotonase-like_dom_sf"/>
</dbReference>
<dbReference type="CDD" id="cd06558">
    <property type="entry name" value="crotonase-like"/>
    <property type="match status" value="1"/>
</dbReference>
<accession>A0A4Q7LFI4</accession>
<reference evidence="1 2" key="1">
    <citation type="submission" date="2019-02" db="EMBL/GenBank/DDBJ databases">
        <title>Genomic Encyclopedia of Type Strains, Phase IV (KMG-IV): sequencing the most valuable type-strain genomes for metagenomic binning, comparative biology and taxonomic classification.</title>
        <authorList>
            <person name="Goeker M."/>
        </authorList>
    </citation>
    <scope>NUCLEOTIDE SEQUENCE [LARGE SCALE GENOMIC DNA]</scope>
    <source>
        <strain evidence="1 2">DSM 10617</strain>
    </source>
</reference>
<dbReference type="SUPFAM" id="SSF52096">
    <property type="entry name" value="ClpP/crotonase"/>
    <property type="match status" value="2"/>
</dbReference>
<dbReference type="Gene3D" id="3.90.226.10">
    <property type="entry name" value="2-enoyl-CoA Hydratase, Chain A, domain 1"/>
    <property type="match status" value="2"/>
</dbReference>
<dbReference type="GO" id="GO:0006635">
    <property type="term" value="P:fatty acid beta-oxidation"/>
    <property type="evidence" value="ECO:0007669"/>
    <property type="project" value="TreeGrafter"/>
</dbReference>
<evidence type="ECO:0000313" key="1">
    <source>
        <dbReference type="EMBL" id="RZS53275.1"/>
    </source>
</evidence>
<dbReference type="PANTHER" id="PTHR11941:SF54">
    <property type="entry name" value="ENOYL-COA HYDRATASE, MITOCHONDRIAL"/>
    <property type="match status" value="1"/>
</dbReference>
<sequence length="563" mass="61261">MSHDTATIATPAAAAPRVDYQTHPSQYHHWKLSFEGPVATLAADFDENAGLRPGYKLKLNSYDLGVDIELNDAINRIRFEHPEVRTVVVTSAKDKVFCSGANIFMLGVSSHAWKVNFCKFTNETRNGLEDSSTHSGLKFLAAVNGACAGGGYELALACDEIILVDDRSSAVSLPEVPLLGVLPGTGGLTRVTDKRRVRHDLADIFCTTTEGVRGQKAKDWRLVDDIAKPAQFAAKVQERALQLAAQSDRPANGRGVALPPVDRVIEADALRYPFVTVEIDRAKRTATFTVKGPQGAQPSDVASIEAAGSAWYPLQMARELEDAILSMRTNELDIGTWLIKTAGDSAALVATDAVLEAHAGHWLVRETLGLLRRTFSRLDVSSRSLFALIEPGSCFAGPLLELALACDRSYHLALPDDEAAAPRITVTESNFGRYPMVTGQSRLGRRFYDEAAPLAAVRATIGQPLDADAAFALGLVTSNPDDIDWADETRIAIEERVAMSPDALTGMEANLRFNGPENMFTRVFGRLTAWQNWIFQRPNAVGEKGALKVYGKGDKAAFDWHRV</sequence>
<dbReference type="GO" id="GO:0016829">
    <property type="term" value="F:lyase activity"/>
    <property type="evidence" value="ECO:0007669"/>
    <property type="project" value="InterPro"/>
</dbReference>
<gene>
    <name evidence="1" type="ORF">EV685_2902</name>
</gene>
<name>A0A4Q7LFI4_9BURK</name>
<dbReference type="NCBIfam" id="TIGR03222">
    <property type="entry name" value="benzo_boxC"/>
    <property type="match status" value="1"/>
</dbReference>
<dbReference type="EMBL" id="SGWV01000010">
    <property type="protein sequence ID" value="RZS53275.1"/>
    <property type="molecule type" value="Genomic_DNA"/>
</dbReference>
<proteinExistence type="predicted"/>